<dbReference type="PRINTS" id="PR00081">
    <property type="entry name" value="GDHRDH"/>
</dbReference>
<name>A0A2H1IDF7_9MICO</name>
<dbReference type="PANTHER" id="PTHR43975:SF2">
    <property type="entry name" value="EG:BACR7A4.14 PROTEIN-RELATED"/>
    <property type="match status" value="1"/>
</dbReference>
<dbReference type="OrthoDB" id="3676637at2"/>
<organism evidence="1 2">
    <name type="scientific">Brevibacterium antiquum CNRZ 918</name>
    <dbReference type="NCBI Taxonomy" id="1255637"/>
    <lineage>
        <taxon>Bacteria</taxon>
        <taxon>Bacillati</taxon>
        <taxon>Actinomycetota</taxon>
        <taxon>Actinomycetes</taxon>
        <taxon>Micrococcales</taxon>
        <taxon>Brevibacteriaceae</taxon>
        <taxon>Brevibacterium</taxon>
    </lineage>
</organism>
<proteinExistence type="predicted"/>
<dbReference type="SUPFAM" id="SSF51735">
    <property type="entry name" value="NAD(P)-binding Rossmann-fold domains"/>
    <property type="match status" value="1"/>
</dbReference>
<accession>A0A2H1IDF7</accession>
<gene>
    <name evidence="1" type="ORF">BANT918_00853</name>
</gene>
<dbReference type="EMBL" id="FXZD01000002">
    <property type="protein sequence ID" value="SMX73150.1"/>
    <property type="molecule type" value="Genomic_DNA"/>
</dbReference>
<dbReference type="RefSeq" id="WP_101619089.1">
    <property type="nucleotide sequence ID" value="NZ_FXZD01000002.1"/>
</dbReference>
<evidence type="ECO:0000313" key="2">
    <source>
        <dbReference type="Proteomes" id="UP000234433"/>
    </source>
</evidence>
<dbReference type="Pfam" id="PF00106">
    <property type="entry name" value="adh_short"/>
    <property type="match status" value="1"/>
</dbReference>
<evidence type="ECO:0000313" key="1">
    <source>
        <dbReference type="EMBL" id="SMX73150.1"/>
    </source>
</evidence>
<dbReference type="InterPro" id="IPR036291">
    <property type="entry name" value="NAD(P)-bd_dom_sf"/>
</dbReference>
<dbReference type="AlphaFoldDB" id="A0A2H1IDF7"/>
<reference evidence="1 2" key="1">
    <citation type="submission" date="2017-03" db="EMBL/GenBank/DDBJ databases">
        <authorList>
            <person name="Afonso C.L."/>
            <person name="Miller P.J."/>
            <person name="Scott M.A."/>
            <person name="Spackman E."/>
            <person name="Goraichik I."/>
            <person name="Dimitrov K.M."/>
            <person name="Suarez D.L."/>
            <person name="Swayne D.E."/>
        </authorList>
    </citation>
    <scope>NUCLEOTIDE SEQUENCE [LARGE SCALE GENOMIC DNA]</scope>
    <source>
        <strain evidence="1 2">CNRZ 918</strain>
    </source>
</reference>
<dbReference type="Proteomes" id="UP000234433">
    <property type="component" value="Unassembled WGS sequence"/>
</dbReference>
<sequence>MARTIVVTGAASGIGAATAEVLEQQGDTVIRVDLREGDVTGDLGDPASIAQVAQTIAEISGGRIDGLVANAGVSMPNPLSPKINYLGTVALIEALLPQLTASDAPRISVTTSAATLQGNDERLVDLLLAGDAEAALARGAELAEAGPEAGYANYSSSKRAISRWIRRVAPTDEFAGAGIGINGVGPGQVRTAMTKELFDSEEGRKQAASAMPTPFNGPADAEDIGAVHAFLVSAANSRMTGQIIFVDGGFDALRRGDDIWTAV</sequence>
<dbReference type="Gene3D" id="3.40.50.720">
    <property type="entry name" value="NAD(P)-binding Rossmann-like Domain"/>
    <property type="match status" value="1"/>
</dbReference>
<protein>
    <submittedName>
        <fullName evidence="1">NAD(P)-dependent dehydrogenase, short-chain alcohol dehydrogenase family</fullName>
    </submittedName>
</protein>
<dbReference type="InterPro" id="IPR002347">
    <property type="entry name" value="SDR_fam"/>
</dbReference>
<dbReference type="PANTHER" id="PTHR43975">
    <property type="entry name" value="ZGC:101858"/>
    <property type="match status" value="1"/>
</dbReference>
<dbReference type="Pfam" id="PF13561">
    <property type="entry name" value="adh_short_C2"/>
    <property type="match status" value="1"/>
</dbReference>